<dbReference type="EMBL" id="JACHFE010000005">
    <property type="protein sequence ID" value="MBB5321797.1"/>
    <property type="molecule type" value="Genomic_DNA"/>
</dbReference>
<evidence type="ECO:0000259" key="11">
    <source>
        <dbReference type="Pfam" id="PF18317"/>
    </source>
</evidence>
<keyword evidence="5 8" id="KW-0560">Oxidoreductase</keyword>
<dbReference type="Pfam" id="PF08501">
    <property type="entry name" value="Shikimate_dh_N"/>
    <property type="match status" value="1"/>
</dbReference>
<dbReference type="UniPathway" id="UPA00053">
    <property type="reaction ID" value="UER00087"/>
</dbReference>
<evidence type="ECO:0000256" key="5">
    <source>
        <dbReference type="ARBA" id="ARBA00023002"/>
    </source>
</evidence>
<evidence type="ECO:0000256" key="8">
    <source>
        <dbReference type="HAMAP-Rule" id="MF_00222"/>
    </source>
</evidence>
<dbReference type="InterPro" id="IPR011342">
    <property type="entry name" value="Shikimate_DH"/>
</dbReference>
<dbReference type="GO" id="GO:0009423">
    <property type="term" value="P:chorismate biosynthetic process"/>
    <property type="evidence" value="ECO:0007669"/>
    <property type="project" value="UniProtKB-UniRule"/>
</dbReference>
<dbReference type="GO" id="GO:0050661">
    <property type="term" value="F:NADP binding"/>
    <property type="evidence" value="ECO:0007669"/>
    <property type="project" value="InterPro"/>
</dbReference>
<feature type="binding site" evidence="8">
    <location>
        <position position="219"/>
    </location>
    <ligand>
        <name>NADP(+)</name>
        <dbReference type="ChEBI" id="CHEBI:58349"/>
    </ligand>
</feature>
<reference evidence="12 13" key="1">
    <citation type="submission" date="2020-08" db="EMBL/GenBank/DDBJ databases">
        <title>Genomic Encyclopedia of Type Strains, Phase IV (KMG-IV): sequencing the most valuable type-strain genomes for metagenomic binning, comparative biology and taxonomic classification.</title>
        <authorList>
            <person name="Goeker M."/>
        </authorList>
    </citation>
    <scope>NUCLEOTIDE SEQUENCE [LARGE SCALE GENOMIC DNA]</scope>
    <source>
        <strain evidence="12 13">DSM 22359</strain>
    </source>
</reference>
<dbReference type="Pfam" id="PF01488">
    <property type="entry name" value="Shikimate_DH"/>
    <property type="match status" value="1"/>
</dbReference>
<feature type="binding site" evidence="8">
    <location>
        <begin position="153"/>
        <end position="158"/>
    </location>
    <ligand>
        <name>NADP(+)</name>
        <dbReference type="ChEBI" id="CHEBI:58349"/>
    </ligand>
</feature>
<comment type="similarity">
    <text evidence="8">Belongs to the shikimate dehydrogenase family.</text>
</comment>
<dbReference type="InterPro" id="IPR006151">
    <property type="entry name" value="Shikm_DH/Glu-tRNA_Rdtase"/>
</dbReference>
<dbReference type="FunFam" id="3.40.50.10860:FF:000006">
    <property type="entry name" value="Shikimate dehydrogenase (NADP(+))"/>
    <property type="match status" value="1"/>
</dbReference>
<keyword evidence="13" id="KW-1185">Reference proteome</keyword>
<dbReference type="GO" id="GO:0019632">
    <property type="term" value="P:shikimate metabolic process"/>
    <property type="evidence" value="ECO:0007669"/>
    <property type="project" value="InterPro"/>
</dbReference>
<feature type="binding site" evidence="8">
    <location>
        <position position="63"/>
    </location>
    <ligand>
        <name>shikimate</name>
        <dbReference type="ChEBI" id="CHEBI:36208"/>
    </ligand>
</feature>
<dbReference type="InterPro" id="IPR022893">
    <property type="entry name" value="Shikimate_DH_fam"/>
</dbReference>
<organism evidence="12 13">
    <name type="scientific">Marinobacter oulmenensis</name>
    <dbReference type="NCBI Taxonomy" id="643747"/>
    <lineage>
        <taxon>Bacteria</taxon>
        <taxon>Pseudomonadati</taxon>
        <taxon>Pseudomonadota</taxon>
        <taxon>Gammaproteobacteria</taxon>
        <taxon>Pseudomonadales</taxon>
        <taxon>Marinobacteraceae</taxon>
        <taxon>Marinobacter</taxon>
    </lineage>
</organism>
<dbReference type="PANTHER" id="PTHR21089:SF1">
    <property type="entry name" value="BIFUNCTIONAL 3-DEHYDROQUINATE DEHYDRATASE_SHIKIMATE DEHYDROGENASE, CHLOROPLASTIC"/>
    <property type="match status" value="1"/>
</dbReference>
<dbReference type="HAMAP" id="MF_00222">
    <property type="entry name" value="Shikimate_DH_AroE"/>
    <property type="match status" value="1"/>
</dbReference>
<evidence type="ECO:0000313" key="12">
    <source>
        <dbReference type="EMBL" id="MBB5321797.1"/>
    </source>
</evidence>
<dbReference type="Gene3D" id="3.40.50.720">
    <property type="entry name" value="NAD(P)-binding Rossmann-like Domain"/>
    <property type="match status" value="1"/>
</dbReference>
<proteinExistence type="inferred from homology"/>
<comment type="caution">
    <text evidence="8">Lacks conserved residue(s) required for the propagation of feature annotation.</text>
</comment>
<keyword evidence="6 8" id="KW-0057">Aromatic amino acid biosynthesis</keyword>
<dbReference type="EC" id="1.1.1.25" evidence="2 8"/>
<name>A0A840ULS4_9GAMM</name>
<feature type="binding site" evidence="8">
    <location>
        <position position="104"/>
    </location>
    <ligand>
        <name>shikimate</name>
        <dbReference type="ChEBI" id="CHEBI:36208"/>
    </ligand>
</feature>
<dbReference type="GO" id="GO:0004764">
    <property type="term" value="F:shikimate 3-dehydrogenase (NADP+) activity"/>
    <property type="evidence" value="ECO:0007669"/>
    <property type="project" value="UniProtKB-UniRule"/>
</dbReference>
<dbReference type="CDD" id="cd01065">
    <property type="entry name" value="NAD_bind_Shikimate_DH"/>
    <property type="match status" value="1"/>
</dbReference>
<dbReference type="GO" id="GO:0009073">
    <property type="term" value="P:aromatic amino acid family biosynthetic process"/>
    <property type="evidence" value="ECO:0007669"/>
    <property type="project" value="UniProtKB-KW"/>
</dbReference>
<dbReference type="FunFam" id="3.40.50.720:FF:000104">
    <property type="entry name" value="Shikimate dehydrogenase (NADP(+))"/>
    <property type="match status" value="1"/>
</dbReference>
<evidence type="ECO:0000259" key="10">
    <source>
        <dbReference type="Pfam" id="PF08501"/>
    </source>
</evidence>
<dbReference type="InterPro" id="IPR013708">
    <property type="entry name" value="Shikimate_DH-bd_N"/>
</dbReference>
<dbReference type="Proteomes" id="UP000591735">
    <property type="component" value="Unassembled WGS sequence"/>
</dbReference>
<comment type="catalytic activity">
    <reaction evidence="7 8">
        <text>shikimate + NADP(+) = 3-dehydroshikimate + NADPH + H(+)</text>
        <dbReference type="Rhea" id="RHEA:17737"/>
        <dbReference type="ChEBI" id="CHEBI:15378"/>
        <dbReference type="ChEBI" id="CHEBI:16630"/>
        <dbReference type="ChEBI" id="CHEBI:36208"/>
        <dbReference type="ChEBI" id="CHEBI:57783"/>
        <dbReference type="ChEBI" id="CHEBI:58349"/>
        <dbReference type="EC" id="1.1.1.25"/>
    </reaction>
</comment>
<evidence type="ECO:0000256" key="3">
    <source>
        <dbReference type="ARBA" id="ARBA00022605"/>
    </source>
</evidence>
<feature type="binding site" evidence="8">
    <location>
        <begin position="129"/>
        <end position="133"/>
    </location>
    <ligand>
        <name>NADP(+)</name>
        <dbReference type="ChEBI" id="CHEBI:58349"/>
    </ligand>
</feature>
<feature type="domain" description="SDH C-terminal" evidence="11">
    <location>
        <begin position="243"/>
        <end position="273"/>
    </location>
</feature>
<evidence type="ECO:0000256" key="1">
    <source>
        <dbReference type="ARBA" id="ARBA00004871"/>
    </source>
</evidence>
<comment type="subunit">
    <text evidence="8">Homodimer.</text>
</comment>
<dbReference type="InterPro" id="IPR036291">
    <property type="entry name" value="NAD(P)-bd_dom_sf"/>
</dbReference>
<evidence type="ECO:0000256" key="7">
    <source>
        <dbReference type="ARBA" id="ARBA00049442"/>
    </source>
</evidence>
<feature type="binding site" evidence="8">
    <location>
        <begin position="16"/>
        <end position="18"/>
    </location>
    <ligand>
        <name>shikimate</name>
        <dbReference type="ChEBI" id="CHEBI:36208"/>
    </ligand>
</feature>
<keyword evidence="3 8" id="KW-0028">Amino-acid biosynthesis</keyword>
<protein>
    <recommendedName>
        <fullName evidence="2 8">Shikimate dehydrogenase (NADP(+))</fullName>
        <shortName evidence="8">SDH</shortName>
        <ecNumber evidence="2 8">1.1.1.25</ecNumber>
    </recommendedName>
</protein>
<feature type="domain" description="Quinate/shikimate 5-dehydrogenase/glutamyl-tRNA reductase" evidence="9">
    <location>
        <begin position="119"/>
        <end position="197"/>
    </location>
</feature>
<dbReference type="NCBIfam" id="TIGR00507">
    <property type="entry name" value="aroE"/>
    <property type="match status" value="1"/>
</dbReference>
<feature type="binding site" evidence="8">
    <location>
        <position position="250"/>
    </location>
    <ligand>
        <name>shikimate</name>
        <dbReference type="ChEBI" id="CHEBI:36208"/>
    </ligand>
</feature>
<evidence type="ECO:0000256" key="4">
    <source>
        <dbReference type="ARBA" id="ARBA00022857"/>
    </source>
</evidence>
<dbReference type="SUPFAM" id="SSF51735">
    <property type="entry name" value="NAD(P)-binding Rossmann-fold domains"/>
    <property type="match status" value="1"/>
</dbReference>
<dbReference type="Pfam" id="PF18317">
    <property type="entry name" value="SDH_C"/>
    <property type="match status" value="1"/>
</dbReference>
<keyword evidence="4 8" id="KW-0521">NADP</keyword>
<feature type="active site" description="Proton acceptor" evidence="8">
    <location>
        <position position="67"/>
    </location>
</feature>
<dbReference type="NCBIfam" id="NF001310">
    <property type="entry name" value="PRK00258.1-2"/>
    <property type="match status" value="1"/>
</dbReference>
<evidence type="ECO:0000313" key="13">
    <source>
        <dbReference type="Proteomes" id="UP000591735"/>
    </source>
</evidence>
<evidence type="ECO:0000256" key="2">
    <source>
        <dbReference type="ARBA" id="ARBA00012962"/>
    </source>
</evidence>
<evidence type="ECO:0000256" key="6">
    <source>
        <dbReference type="ARBA" id="ARBA00023141"/>
    </source>
</evidence>
<feature type="binding site" evidence="8">
    <location>
        <position position="88"/>
    </location>
    <ligand>
        <name>shikimate</name>
        <dbReference type="ChEBI" id="CHEBI:36208"/>
    </ligand>
</feature>
<dbReference type="GO" id="GO:0008652">
    <property type="term" value="P:amino acid biosynthetic process"/>
    <property type="evidence" value="ECO:0007669"/>
    <property type="project" value="UniProtKB-KW"/>
</dbReference>
<comment type="pathway">
    <text evidence="1 8">Metabolic intermediate biosynthesis; chorismate biosynthesis; chorismate from D-erythrose 4-phosphate and phosphoenolpyruvate: step 4/7.</text>
</comment>
<dbReference type="AlphaFoldDB" id="A0A840ULS4"/>
<comment type="function">
    <text evidence="8">Involved in the biosynthesis of the chorismate, which leads to the biosynthesis of aromatic amino acids. Catalyzes the reversible NADPH linked reduction of 3-dehydroshikimate (DHSA) to yield shikimate (SA).</text>
</comment>
<comment type="caution">
    <text evidence="12">The sequence shown here is derived from an EMBL/GenBank/DDBJ whole genome shotgun (WGS) entry which is preliminary data.</text>
</comment>
<accession>A0A840ULS4</accession>
<sequence length="275" mass="29725">MPDQLYAVVGHPISHSKSPRIHSLFARNTGEPVEYTAIQAPLEGFESTVREFFERGGQGLNVTVPFKEQAWKLAEQRTARAQKAGAANTLYQDQDGALVADNTDGAGLVRDLRDNHRVTLAGARVLILGAGGAVRGVLGPILAQKPAAVTIANRTVARAETLVQLFSEDAGDTRLDACGFEQPDAPYDVIINGTSASLQGDLPPVSEKVIGVDTVVYDMMYSLQTTTFNQWALDHGARHVFDGLGMLVEQAAESFRVWRGVMPETAPVIEQLRTD</sequence>
<dbReference type="GO" id="GO:0005829">
    <property type="term" value="C:cytosol"/>
    <property type="evidence" value="ECO:0007669"/>
    <property type="project" value="TreeGrafter"/>
</dbReference>
<dbReference type="InterPro" id="IPR046346">
    <property type="entry name" value="Aminoacid_DH-like_N_sf"/>
</dbReference>
<dbReference type="PANTHER" id="PTHR21089">
    <property type="entry name" value="SHIKIMATE DEHYDROGENASE"/>
    <property type="match status" value="1"/>
</dbReference>
<dbReference type="Gene3D" id="3.40.50.10860">
    <property type="entry name" value="Leucine Dehydrogenase, chain A, domain 1"/>
    <property type="match status" value="1"/>
</dbReference>
<dbReference type="SUPFAM" id="SSF53223">
    <property type="entry name" value="Aminoacid dehydrogenase-like, N-terminal domain"/>
    <property type="match status" value="1"/>
</dbReference>
<feature type="binding site" evidence="8">
    <location>
        <position position="221"/>
    </location>
    <ligand>
        <name>shikimate</name>
        <dbReference type="ChEBI" id="CHEBI:36208"/>
    </ligand>
</feature>
<feature type="binding site" evidence="8">
    <location>
        <position position="243"/>
    </location>
    <ligand>
        <name>NADP(+)</name>
        <dbReference type="ChEBI" id="CHEBI:58349"/>
    </ligand>
</feature>
<feature type="domain" description="Shikimate dehydrogenase substrate binding N-terminal" evidence="10">
    <location>
        <begin position="8"/>
        <end position="90"/>
    </location>
</feature>
<dbReference type="InterPro" id="IPR041121">
    <property type="entry name" value="SDH_C"/>
</dbReference>
<gene>
    <name evidence="8" type="primary">aroE</name>
    <name evidence="12" type="ORF">HNR38_002291</name>
</gene>
<evidence type="ECO:0000259" key="9">
    <source>
        <dbReference type="Pfam" id="PF01488"/>
    </source>
</evidence>
<dbReference type="RefSeq" id="WP_183704139.1">
    <property type="nucleotide sequence ID" value="NZ_JACHFE010000005.1"/>
</dbReference>